<feature type="domain" description="TonB-dependent receptor-like beta-barrel" evidence="15">
    <location>
        <begin position="306"/>
        <end position="730"/>
    </location>
</feature>
<dbReference type="SUPFAM" id="SSF56935">
    <property type="entry name" value="Porins"/>
    <property type="match status" value="1"/>
</dbReference>
<evidence type="ECO:0000256" key="13">
    <source>
        <dbReference type="RuleBase" id="RU003357"/>
    </source>
</evidence>
<evidence type="ECO:0000313" key="18">
    <source>
        <dbReference type="Proteomes" id="UP000052268"/>
    </source>
</evidence>
<dbReference type="EMBL" id="JACU01000004">
    <property type="protein sequence ID" value="KMS56699.1"/>
    <property type="molecule type" value="Genomic_DNA"/>
</dbReference>
<dbReference type="PROSITE" id="PS00430">
    <property type="entry name" value="TONB_DEPENDENT_REC_1"/>
    <property type="match status" value="1"/>
</dbReference>
<evidence type="ECO:0008006" key="19">
    <source>
        <dbReference type="Google" id="ProtNLM"/>
    </source>
</evidence>
<dbReference type="InterPro" id="IPR012910">
    <property type="entry name" value="Plug_dom"/>
</dbReference>
<evidence type="ECO:0000256" key="4">
    <source>
        <dbReference type="ARBA" id="ARBA00022496"/>
    </source>
</evidence>
<organism evidence="17 18">
    <name type="scientific">Novosphingobium barchaimii LL02</name>
    <dbReference type="NCBI Taxonomy" id="1114963"/>
    <lineage>
        <taxon>Bacteria</taxon>
        <taxon>Pseudomonadati</taxon>
        <taxon>Pseudomonadota</taxon>
        <taxon>Alphaproteobacteria</taxon>
        <taxon>Sphingomonadales</taxon>
        <taxon>Sphingomonadaceae</taxon>
        <taxon>Novosphingobium</taxon>
    </lineage>
</organism>
<evidence type="ECO:0000256" key="10">
    <source>
        <dbReference type="ARBA" id="ARBA00023237"/>
    </source>
</evidence>
<evidence type="ECO:0000313" key="17">
    <source>
        <dbReference type="EMBL" id="KMS56699.1"/>
    </source>
</evidence>
<dbReference type="Pfam" id="PF00593">
    <property type="entry name" value="TonB_dep_Rec_b-barrel"/>
    <property type="match status" value="1"/>
</dbReference>
<dbReference type="AlphaFoldDB" id="A0A0J7XYS5"/>
<accession>A0A0J7XYS5</accession>
<evidence type="ECO:0000256" key="7">
    <source>
        <dbReference type="ARBA" id="ARBA00023065"/>
    </source>
</evidence>
<dbReference type="Pfam" id="PF07715">
    <property type="entry name" value="Plug"/>
    <property type="match status" value="1"/>
</dbReference>
<dbReference type="RefSeq" id="WP_059151404.1">
    <property type="nucleotide sequence ID" value="NZ_KQ130453.1"/>
</dbReference>
<dbReference type="PROSITE" id="PS52016">
    <property type="entry name" value="TONB_DEPENDENT_REC_3"/>
    <property type="match status" value="1"/>
</dbReference>
<keyword evidence="6" id="KW-0408">Iron</keyword>
<dbReference type="InterPro" id="IPR039426">
    <property type="entry name" value="TonB-dep_rcpt-like"/>
</dbReference>
<dbReference type="PANTHER" id="PTHR32552">
    <property type="entry name" value="FERRICHROME IRON RECEPTOR-RELATED"/>
    <property type="match status" value="1"/>
</dbReference>
<keyword evidence="5 11" id="KW-0812">Transmembrane</keyword>
<evidence type="ECO:0000256" key="9">
    <source>
        <dbReference type="ARBA" id="ARBA00023136"/>
    </source>
</evidence>
<evidence type="ECO:0000256" key="1">
    <source>
        <dbReference type="ARBA" id="ARBA00004571"/>
    </source>
</evidence>
<dbReference type="GO" id="GO:0009279">
    <property type="term" value="C:cell outer membrane"/>
    <property type="evidence" value="ECO:0007669"/>
    <property type="project" value="UniProtKB-SubCell"/>
</dbReference>
<reference evidence="17 18" key="1">
    <citation type="journal article" date="2015" name="G3 (Bethesda)">
        <title>Insights into Ongoing Evolution of the Hexachlorocyclohexane Catabolic Pathway from Comparative Genomics of Ten Sphingomonadaceae Strains.</title>
        <authorList>
            <person name="Pearce S.L."/>
            <person name="Oakeshott J.G."/>
            <person name="Pandey G."/>
        </authorList>
    </citation>
    <scope>NUCLEOTIDE SEQUENCE [LARGE SCALE GENOMIC DNA]</scope>
    <source>
        <strain evidence="17 18">LL02</strain>
    </source>
</reference>
<dbReference type="Gene3D" id="2.40.170.20">
    <property type="entry name" value="TonB-dependent receptor, beta-barrel domain"/>
    <property type="match status" value="1"/>
</dbReference>
<evidence type="ECO:0000256" key="5">
    <source>
        <dbReference type="ARBA" id="ARBA00022692"/>
    </source>
</evidence>
<dbReference type="PATRIC" id="fig|1114963.3.peg.2175"/>
<dbReference type="InterPro" id="IPR010916">
    <property type="entry name" value="TonB_box_CS"/>
</dbReference>
<keyword evidence="3 11" id="KW-1134">Transmembrane beta strand</keyword>
<proteinExistence type="inferred from homology"/>
<comment type="caution">
    <text evidence="17">The sequence shown here is derived from an EMBL/GenBank/DDBJ whole genome shotgun (WGS) entry which is preliminary data.</text>
</comment>
<keyword evidence="8 12" id="KW-0798">TonB box</keyword>
<evidence type="ECO:0000256" key="6">
    <source>
        <dbReference type="ARBA" id="ARBA00023004"/>
    </source>
</evidence>
<keyword evidence="14" id="KW-0732">Signal</keyword>
<evidence type="ECO:0000256" key="11">
    <source>
        <dbReference type="PROSITE-ProRule" id="PRU01360"/>
    </source>
</evidence>
<keyword evidence="10 11" id="KW-0998">Cell outer membrane</keyword>
<keyword evidence="4" id="KW-0410">Iron transport</keyword>
<feature type="short sequence motif" description="TonB box" evidence="12">
    <location>
        <begin position="39"/>
        <end position="45"/>
    </location>
</feature>
<dbReference type="GO" id="GO:0006826">
    <property type="term" value="P:iron ion transport"/>
    <property type="evidence" value="ECO:0007669"/>
    <property type="project" value="UniProtKB-KW"/>
</dbReference>
<evidence type="ECO:0000256" key="2">
    <source>
        <dbReference type="ARBA" id="ARBA00022448"/>
    </source>
</evidence>
<dbReference type="PANTHER" id="PTHR32552:SF81">
    <property type="entry name" value="TONB-DEPENDENT OUTER MEMBRANE RECEPTOR"/>
    <property type="match status" value="1"/>
</dbReference>
<keyword evidence="7" id="KW-0406">Ion transport</keyword>
<dbReference type="InterPro" id="IPR036942">
    <property type="entry name" value="Beta-barrel_TonB_sf"/>
</dbReference>
<evidence type="ECO:0000256" key="8">
    <source>
        <dbReference type="ARBA" id="ARBA00023077"/>
    </source>
</evidence>
<feature type="signal peptide" evidence="14">
    <location>
        <begin position="1"/>
        <end position="28"/>
    </location>
</feature>
<comment type="subcellular location">
    <subcellularLocation>
        <location evidence="1 11">Cell outer membrane</location>
        <topology evidence="1 11">Multi-pass membrane protein</topology>
    </subcellularLocation>
</comment>
<evidence type="ECO:0000259" key="15">
    <source>
        <dbReference type="Pfam" id="PF00593"/>
    </source>
</evidence>
<keyword evidence="18" id="KW-1185">Reference proteome</keyword>
<gene>
    <name evidence="17" type="ORF">V474_16705</name>
</gene>
<keyword evidence="2 11" id="KW-0813">Transport</keyword>
<feature type="domain" description="TonB-dependent receptor plug" evidence="16">
    <location>
        <begin position="51"/>
        <end position="157"/>
    </location>
</feature>
<sequence>MTGRVRIAKLTGSAIFTALAFTAIPALAQQADESENGNTIVVTAKNRKESLQDVPLAITALSNQDLASAQIRDARDLQKITPNLSLFAGSGRNDPSAYSLRGLAPNTSDERYQGISIFIDGVALSGQLASLDLENLQRVEIIKGPQSATFGRATYSGAINYVTADPSGDSITGFVKARGSLTNNAPDASYYFGGTVTAPIVKDALWLSVSGSLMQNGAFAKSVDDRAPIGRERTQVVSGTLFFKPDDTFSVKLRGMYQHDRDSSPSQAVEHPREWLNAGVPVAAFSRGSGSFFPTYLPSGDLDSIGTQGATGYGRDRYFASAVVTKQLGDYELSYRGGYFKESRWANVATVPRSPRPGVDPVFGDLVTTGTVTVRSSVLGTFPSTETFENTSHQLMLLSPGDKPFRWRAGLYYFWENDLSAFTGYGTAANPKGITRNDNLTNMAVLGGFDWDFTDKLTLSGEGRYAHEKVSSPACPSCAFYPTLTDFNNKSNDFSPRVTLSYKVTNENMVYALFSKGVKSARFSFVNVAGTYVGLAADPEKLFNYEIGSKNSFFGGRLTVNLAAFYDEVKDQQLVSTQERTVNGNTVNIATVGNVGASKILGFEGEASLKVTPSLTLRGSVGYAHQEFTAKNPIIISASSTYGFPASANNSIVLDGLTQANVPDWNGFIGGEYKLPEMGGFSPSLRVDGAYRGSWYANLANTVKGRSAWTVDARINFASDMIDFSLFGRNILNNQRPTGSGLAGATATCIFVERDTATYGANQQCLYASIPRPAEWGMEATLRF</sequence>
<evidence type="ECO:0000256" key="3">
    <source>
        <dbReference type="ARBA" id="ARBA00022452"/>
    </source>
</evidence>
<protein>
    <recommendedName>
        <fullName evidence="19">TonB-denpendent receptor</fullName>
    </recommendedName>
</protein>
<evidence type="ECO:0000256" key="14">
    <source>
        <dbReference type="SAM" id="SignalP"/>
    </source>
</evidence>
<evidence type="ECO:0000256" key="12">
    <source>
        <dbReference type="PROSITE-ProRule" id="PRU10143"/>
    </source>
</evidence>
<comment type="similarity">
    <text evidence="11 13">Belongs to the TonB-dependent receptor family.</text>
</comment>
<keyword evidence="9 11" id="KW-0472">Membrane</keyword>
<dbReference type="InterPro" id="IPR000531">
    <property type="entry name" value="Beta-barrel_TonB"/>
</dbReference>
<name>A0A0J7XYS5_9SPHN</name>
<feature type="chain" id="PRO_5005291688" description="TonB-denpendent receptor" evidence="14">
    <location>
        <begin position="29"/>
        <end position="784"/>
    </location>
</feature>
<dbReference type="Proteomes" id="UP000052268">
    <property type="component" value="Unassembled WGS sequence"/>
</dbReference>
<evidence type="ECO:0000259" key="16">
    <source>
        <dbReference type="Pfam" id="PF07715"/>
    </source>
</evidence>